<dbReference type="Proteomes" id="UP000694410">
    <property type="component" value="Unplaced"/>
</dbReference>
<dbReference type="AlphaFoldDB" id="A0A8C0V7H2"/>
<name>A0A8C0V7H2_CYACU</name>
<sequence>MSFNVTGEAQNELGKEKHPRTPHTRAYAWGTCSLSPACMLCHRTQADTDICGHKRMNFKLCVHTYCQVISLGAPSTFLPSRALRTPPAPQHTHRPATRSSLMNSCVICYKMGASITCCHTGCDRTFHLPCAPDGGCVTQYFGVGFPLLPAHKPSPTSPLPA</sequence>
<feature type="region of interest" description="Disordered" evidence="1">
    <location>
        <begin position="1"/>
        <end position="22"/>
    </location>
</feature>
<dbReference type="GO" id="GO:0005634">
    <property type="term" value="C:nucleus"/>
    <property type="evidence" value="ECO:0007669"/>
    <property type="project" value="TreeGrafter"/>
</dbReference>
<proteinExistence type="predicted"/>
<organism evidence="2 3">
    <name type="scientific">Cyanistes caeruleus</name>
    <name type="common">Eurasian blue tit</name>
    <name type="synonym">Parus caeruleus</name>
    <dbReference type="NCBI Taxonomy" id="156563"/>
    <lineage>
        <taxon>Eukaryota</taxon>
        <taxon>Metazoa</taxon>
        <taxon>Chordata</taxon>
        <taxon>Craniata</taxon>
        <taxon>Vertebrata</taxon>
        <taxon>Euteleostomi</taxon>
        <taxon>Archelosauria</taxon>
        <taxon>Archosauria</taxon>
        <taxon>Dinosauria</taxon>
        <taxon>Saurischia</taxon>
        <taxon>Theropoda</taxon>
        <taxon>Coelurosauria</taxon>
        <taxon>Aves</taxon>
        <taxon>Neognathae</taxon>
        <taxon>Neoaves</taxon>
        <taxon>Telluraves</taxon>
        <taxon>Australaves</taxon>
        <taxon>Passeriformes</taxon>
        <taxon>Paridae</taxon>
        <taxon>Cyanistes</taxon>
    </lineage>
</organism>
<evidence type="ECO:0000313" key="2">
    <source>
        <dbReference type="Ensembl" id="ENSCCEP00000020059.1"/>
    </source>
</evidence>
<reference evidence="2" key="1">
    <citation type="submission" date="2025-08" db="UniProtKB">
        <authorList>
            <consortium name="Ensembl"/>
        </authorList>
    </citation>
    <scope>IDENTIFICATION</scope>
</reference>
<dbReference type="PANTHER" id="PTHR12420:SF47">
    <property type="entry name" value="PHD FINGER PROTEIN 7"/>
    <property type="match status" value="1"/>
</dbReference>
<keyword evidence="3" id="KW-1185">Reference proteome</keyword>
<protein>
    <recommendedName>
        <fullName evidence="4">PHD-type domain-containing protein</fullName>
    </recommendedName>
</protein>
<dbReference type="InterPro" id="IPR013083">
    <property type="entry name" value="Znf_RING/FYVE/PHD"/>
</dbReference>
<dbReference type="InterPro" id="IPR051188">
    <property type="entry name" value="PHD-type_Zinc_Finger"/>
</dbReference>
<accession>A0A8C0V7H2</accession>
<evidence type="ECO:0000256" key="1">
    <source>
        <dbReference type="SAM" id="MobiDB-lite"/>
    </source>
</evidence>
<dbReference type="PANTHER" id="PTHR12420">
    <property type="entry name" value="PHD FINGER PROTEIN"/>
    <property type="match status" value="1"/>
</dbReference>
<reference evidence="2" key="2">
    <citation type="submission" date="2025-09" db="UniProtKB">
        <authorList>
            <consortium name="Ensembl"/>
        </authorList>
    </citation>
    <scope>IDENTIFICATION</scope>
</reference>
<dbReference type="Gene3D" id="3.30.40.10">
    <property type="entry name" value="Zinc/RING finger domain, C3HC4 (zinc finger)"/>
    <property type="match status" value="1"/>
</dbReference>
<dbReference type="Ensembl" id="ENSCCET00000030432.1">
    <property type="protein sequence ID" value="ENSCCEP00000020059.1"/>
    <property type="gene ID" value="ENSCCEG00000018187.1"/>
</dbReference>
<evidence type="ECO:0008006" key="4">
    <source>
        <dbReference type="Google" id="ProtNLM"/>
    </source>
</evidence>
<evidence type="ECO:0000313" key="3">
    <source>
        <dbReference type="Proteomes" id="UP000694410"/>
    </source>
</evidence>
<dbReference type="Pfam" id="PF13771">
    <property type="entry name" value="zf-HC5HC2H"/>
    <property type="match status" value="1"/>
</dbReference>